<dbReference type="Pfam" id="PF13672">
    <property type="entry name" value="PP2C_2"/>
    <property type="match status" value="1"/>
</dbReference>
<dbReference type="EMBL" id="JAPNOA010000056">
    <property type="protein sequence ID" value="MCY0966543.1"/>
    <property type="molecule type" value="Genomic_DNA"/>
</dbReference>
<dbReference type="AlphaFoldDB" id="A0A9X3EFA2"/>
<organism evidence="9 10">
    <name type="scientific">Parathalassolituus penaei</name>
    <dbReference type="NCBI Taxonomy" id="2997323"/>
    <lineage>
        <taxon>Bacteria</taxon>
        <taxon>Pseudomonadati</taxon>
        <taxon>Pseudomonadota</taxon>
        <taxon>Gammaproteobacteria</taxon>
        <taxon>Oceanospirillales</taxon>
        <taxon>Oceanospirillaceae</taxon>
        <taxon>Parathalassolituus</taxon>
    </lineage>
</organism>
<name>A0A9X3EFA2_9GAMM</name>
<dbReference type="SMART" id="SM00220">
    <property type="entry name" value="S_TKc"/>
    <property type="match status" value="1"/>
</dbReference>
<dbReference type="PROSITE" id="PS00108">
    <property type="entry name" value="PROTEIN_KINASE_ST"/>
    <property type="match status" value="1"/>
</dbReference>
<keyword evidence="6" id="KW-1133">Transmembrane helix</keyword>
<keyword evidence="10" id="KW-1185">Reference proteome</keyword>
<dbReference type="CDD" id="cd00143">
    <property type="entry name" value="PP2Cc"/>
    <property type="match status" value="1"/>
</dbReference>
<evidence type="ECO:0000313" key="10">
    <source>
        <dbReference type="Proteomes" id="UP001150830"/>
    </source>
</evidence>
<protein>
    <submittedName>
        <fullName evidence="9">Bifunctional protein-serine/threonine kinase/phosphatase</fullName>
    </submittedName>
</protein>
<evidence type="ECO:0000259" key="7">
    <source>
        <dbReference type="PROSITE" id="PS50011"/>
    </source>
</evidence>
<comment type="caution">
    <text evidence="9">The sequence shown here is derived from an EMBL/GenBank/DDBJ whole genome shotgun (WGS) entry which is preliminary data.</text>
</comment>
<evidence type="ECO:0000256" key="2">
    <source>
        <dbReference type="ARBA" id="ARBA00022679"/>
    </source>
</evidence>
<feature type="transmembrane region" description="Helical" evidence="6">
    <location>
        <begin position="556"/>
        <end position="578"/>
    </location>
</feature>
<sequence>MANNSLDVQFGGISVAGKKPINQDAFAVYQPTLSVVRFKGIGVAVADGVSSSENSQQASSTSVTHFLQDYYSTPDSWDVKTAAGKVLSALNSWLYHHGQQASARHNGLVTTFSGMILKSRTAHVFHAGDSRIYHFRGGNLEQITRDHVHNMGGRQALSRAMGMDTRLEVDYLQRDLQVGDLFLISTDGVHGYLPHNHMRDALASLGEESTQRQIEQVCQQLQNDALAAGSDDNLTCVILRVKDLPSSELEEMQRSARQRVIPPVLEEGSVIDHFQVKKVIHANNRSYLYKVVSKRDGKTYALKAPSINFEDDPAYLEGFAREQWIGSRLDHPNLMKIWPQQENSQFLYHLCEWLEGISLRQWMHDHPHADLQQVRAITDQIILGLRGLQRAGMVHRDMKPENVILTEDGRVKIIDYGTVSVKGLAELGVFSLEDVPVGSVNYIAPEYVVDNVATSQSDLFSLAVMVYEMLAGALPFDMEHVYRRGAKSVSEWKYKPLRSHRPDLPLWLDLALQKAMHPSVRQRYEAFSEFRTDLFQPNESLLALHTRQPLMQRDPLIFWQAVSVIWATAALVEGWWILSHM</sequence>
<dbReference type="InterPro" id="IPR001932">
    <property type="entry name" value="PPM-type_phosphatase-like_dom"/>
</dbReference>
<dbReference type="Gene3D" id="3.60.40.10">
    <property type="entry name" value="PPM-type phosphatase domain"/>
    <property type="match status" value="1"/>
</dbReference>
<dbReference type="GO" id="GO:0004674">
    <property type="term" value="F:protein serine/threonine kinase activity"/>
    <property type="evidence" value="ECO:0007669"/>
    <property type="project" value="UniProtKB-KW"/>
</dbReference>
<dbReference type="PROSITE" id="PS51746">
    <property type="entry name" value="PPM_2"/>
    <property type="match status" value="1"/>
</dbReference>
<dbReference type="PANTHER" id="PTHR24351">
    <property type="entry name" value="RIBOSOMAL PROTEIN S6 KINASE"/>
    <property type="match status" value="1"/>
</dbReference>
<evidence type="ECO:0000256" key="4">
    <source>
        <dbReference type="ARBA" id="ARBA00022777"/>
    </source>
</evidence>
<dbReference type="SMART" id="SM00332">
    <property type="entry name" value="PP2Cc"/>
    <property type="match status" value="1"/>
</dbReference>
<keyword evidence="1" id="KW-0723">Serine/threonine-protein kinase</keyword>
<dbReference type="Proteomes" id="UP001150830">
    <property type="component" value="Unassembled WGS sequence"/>
</dbReference>
<feature type="domain" description="PPM-type phosphatase" evidence="8">
    <location>
        <begin position="9"/>
        <end position="241"/>
    </location>
</feature>
<dbReference type="SMART" id="SM00331">
    <property type="entry name" value="PP2C_SIG"/>
    <property type="match status" value="1"/>
</dbReference>
<dbReference type="RefSeq" id="WP_283174749.1">
    <property type="nucleotide sequence ID" value="NZ_JAPNOA010000056.1"/>
</dbReference>
<dbReference type="InterPro" id="IPR000719">
    <property type="entry name" value="Prot_kinase_dom"/>
</dbReference>
<dbReference type="InterPro" id="IPR011009">
    <property type="entry name" value="Kinase-like_dom_sf"/>
</dbReference>
<dbReference type="CDD" id="cd14014">
    <property type="entry name" value="STKc_PknB_like"/>
    <property type="match status" value="1"/>
</dbReference>
<dbReference type="GO" id="GO:0005524">
    <property type="term" value="F:ATP binding"/>
    <property type="evidence" value="ECO:0007669"/>
    <property type="project" value="UniProtKB-KW"/>
</dbReference>
<keyword evidence="2" id="KW-0808">Transferase</keyword>
<evidence type="ECO:0000313" key="9">
    <source>
        <dbReference type="EMBL" id="MCY0966543.1"/>
    </source>
</evidence>
<dbReference type="SUPFAM" id="SSF81606">
    <property type="entry name" value="PP2C-like"/>
    <property type="match status" value="1"/>
</dbReference>
<keyword evidence="3" id="KW-0547">Nucleotide-binding</keyword>
<dbReference type="Pfam" id="PF00069">
    <property type="entry name" value="Pkinase"/>
    <property type="match status" value="1"/>
</dbReference>
<accession>A0A9X3EFA2</accession>
<evidence type="ECO:0000256" key="1">
    <source>
        <dbReference type="ARBA" id="ARBA00022527"/>
    </source>
</evidence>
<dbReference type="Gene3D" id="1.10.510.10">
    <property type="entry name" value="Transferase(Phosphotransferase) domain 1"/>
    <property type="match status" value="1"/>
</dbReference>
<keyword evidence="6" id="KW-0812">Transmembrane</keyword>
<evidence type="ECO:0000259" key="8">
    <source>
        <dbReference type="PROSITE" id="PS51746"/>
    </source>
</evidence>
<dbReference type="InterPro" id="IPR036457">
    <property type="entry name" value="PPM-type-like_dom_sf"/>
</dbReference>
<evidence type="ECO:0000256" key="5">
    <source>
        <dbReference type="ARBA" id="ARBA00022840"/>
    </source>
</evidence>
<dbReference type="InterPro" id="IPR008271">
    <property type="entry name" value="Ser/Thr_kinase_AS"/>
</dbReference>
<keyword evidence="6" id="KW-0472">Membrane</keyword>
<evidence type="ECO:0000256" key="6">
    <source>
        <dbReference type="SAM" id="Phobius"/>
    </source>
</evidence>
<feature type="domain" description="Protein kinase" evidence="7">
    <location>
        <begin position="274"/>
        <end position="535"/>
    </location>
</feature>
<dbReference type="SUPFAM" id="SSF56112">
    <property type="entry name" value="Protein kinase-like (PK-like)"/>
    <property type="match status" value="1"/>
</dbReference>
<proteinExistence type="predicted"/>
<gene>
    <name evidence="9" type="ORF">OUO13_15255</name>
</gene>
<dbReference type="PROSITE" id="PS50011">
    <property type="entry name" value="PROTEIN_KINASE_DOM"/>
    <property type="match status" value="1"/>
</dbReference>
<keyword evidence="4 9" id="KW-0418">Kinase</keyword>
<reference evidence="9" key="1">
    <citation type="submission" date="2022-11" db="EMBL/GenBank/DDBJ databases">
        <title>Parathalassolutuus dongxingensis gen. nov., sp. nov., a novel member of family Oceanospirillaceae isolated from a coastal shrimp pond in Guangxi, China.</title>
        <authorList>
            <person name="Chen H."/>
        </authorList>
    </citation>
    <scope>NUCLEOTIDE SEQUENCE</scope>
    <source>
        <strain evidence="9">G-43</strain>
    </source>
</reference>
<evidence type="ECO:0000256" key="3">
    <source>
        <dbReference type="ARBA" id="ARBA00022741"/>
    </source>
</evidence>
<keyword evidence="5" id="KW-0067">ATP-binding</keyword>